<accession>A0ACB9SY87</accession>
<proteinExistence type="predicted"/>
<dbReference type="EMBL" id="CM043020">
    <property type="protein sequence ID" value="KAI4459524.1"/>
    <property type="molecule type" value="Genomic_DNA"/>
</dbReference>
<reference evidence="1" key="1">
    <citation type="submission" date="2022-04" db="EMBL/GenBank/DDBJ databases">
        <title>Chromosome-scale genome assembly of Holotrichia oblita Faldermann.</title>
        <authorList>
            <person name="Rongchong L."/>
        </authorList>
    </citation>
    <scope>NUCLEOTIDE SEQUENCE</scope>
    <source>
        <strain evidence="1">81SQS9</strain>
    </source>
</reference>
<gene>
    <name evidence="1" type="ORF">MML48_6g00017889</name>
</gene>
<dbReference type="Proteomes" id="UP001056778">
    <property type="component" value="Chromosome 6"/>
</dbReference>
<evidence type="ECO:0000313" key="1">
    <source>
        <dbReference type="EMBL" id="KAI4459524.1"/>
    </source>
</evidence>
<keyword evidence="2" id="KW-1185">Reference proteome</keyword>
<protein>
    <submittedName>
        <fullName evidence="1">Nhl repeat-containing protein 2</fullName>
    </submittedName>
</protein>
<evidence type="ECO:0000313" key="2">
    <source>
        <dbReference type="Proteomes" id="UP001056778"/>
    </source>
</evidence>
<comment type="caution">
    <text evidence="1">The sequence shown here is derived from an EMBL/GenBank/DDBJ whole genome shotgun (WGS) entry which is preliminary data.</text>
</comment>
<name>A0ACB9SY87_HOLOL</name>
<sequence length="731" mass="81093">MIVTILVPEPDYDDNVDDDQSDIIIPESDLEISNSDSKDDNVSLAETRRSLKKNKNKDHPTWVRGNLVTSDDVKFLGSTDFPPELKDADSLYAEVISCNRWVEIKQFLHFVNKNDAITAVNPGHDKLFKNRYYSVGVHSAKFVNERESKNILAAVQRYNIQHPVVNDDTSDMWQKCDVNCWPTLLLLGPNANPLVMLMGEGHKEDLRLYIKNALNYYKSRNEISNHSLPLKSAYHLLPELKGPLLFPGKITNFVDNDGNELIAISDSGNHRVLIITSDGSIIHQIGGSAAGLKDGNLKTAQFNAPQGLVFYTKDILFVADTENHAIRRIDLKNNKVETLIGNGTQGNDRVGGEKGKEQLISSPWDLSLYRTPSGKDVLIIAMAGTHQIWTYFFEDTEWWKSKQYKAGTCAAIAGSGREENRNNQYPHAAAFAQPSGLALCNKTKEVYIADSESSSIRRLSLIDGKVTAVVGGDRNPNNLFAFGDRDGNLYDAKLQHVLGLAISSDEDYLYVADTYNHKIKKVDISKNSISTLKLTSIDKSALLFNEPAGLCIQDSNTVLVADTNNHCIKVLTVDSDIIISIKQLELKLDTTDSPAVDNLKCEIILGKSLDFNTRGGKLIVQIKFNFLKGLKLSYDAPQKWFVNVPNASWSCVPASGASIENIDLVLSIPKLSSSSVSVDFVFNLITCTVDSCYPKTFIIRQPIQITESGVTSFTNQIKVDVQVDKVELTKL</sequence>
<organism evidence="1 2">
    <name type="scientific">Holotrichia oblita</name>
    <name type="common">Chafer beetle</name>
    <dbReference type="NCBI Taxonomy" id="644536"/>
    <lineage>
        <taxon>Eukaryota</taxon>
        <taxon>Metazoa</taxon>
        <taxon>Ecdysozoa</taxon>
        <taxon>Arthropoda</taxon>
        <taxon>Hexapoda</taxon>
        <taxon>Insecta</taxon>
        <taxon>Pterygota</taxon>
        <taxon>Neoptera</taxon>
        <taxon>Endopterygota</taxon>
        <taxon>Coleoptera</taxon>
        <taxon>Polyphaga</taxon>
        <taxon>Scarabaeiformia</taxon>
        <taxon>Scarabaeidae</taxon>
        <taxon>Melolonthinae</taxon>
        <taxon>Holotrichia</taxon>
    </lineage>
</organism>